<feature type="compositionally biased region" description="Basic residues" evidence="2">
    <location>
        <begin position="1"/>
        <end position="11"/>
    </location>
</feature>
<feature type="region of interest" description="Disordered" evidence="2">
    <location>
        <begin position="1"/>
        <end position="74"/>
    </location>
</feature>
<comment type="caution">
    <text evidence="3">The sequence shown here is derived from an EMBL/GenBank/DDBJ whole genome shotgun (WGS) entry which is preliminary data.</text>
</comment>
<protein>
    <submittedName>
        <fullName evidence="3">Uncharacterized protein</fullName>
    </submittedName>
</protein>
<dbReference type="Proteomes" id="UP001470230">
    <property type="component" value="Unassembled WGS sequence"/>
</dbReference>
<evidence type="ECO:0000256" key="2">
    <source>
        <dbReference type="SAM" id="MobiDB-lite"/>
    </source>
</evidence>
<feature type="compositionally biased region" description="Polar residues" evidence="2">
    <location>
        <begin position="59"/>
        <end position="74"/>
    </location>
</feature>
<evidence type="ECO:0000313" key="5">
    <source>
        <dbReference type="Proteomes" id="UP001470230"/>
    </source>
</evidence>
<gene>
    <name evidence="3" type="ORF">M9Y10_012883</name>
    <name evidence="4" type="ORF">M9Y10_033668</name>
</gene>
<feature type="compositionally biased region" description="Basic and acidic residues" evidence="2">
    <location>
        <begin position="28"/>
        <end position="58"/>
    </location>
</feature>
<proteinExistence type="predicted"/>
<reference evidence="3 5" key="1">
    <citation type="submission" date="2024-04" db="EMBL/GenBank/DDBJ databases">
        <title>Tritrichomonas musculus Genome.</title>
        <authorList>
            <person name="Alves-Ferreira E."/>
            <person name="Grigg M."/>
            <person name="Lorenzi H."/>
            <person name="Galac M."/>
        </authorList>
    </citation>
    <scope>NUCLEOTIDE SEQUENCE [LARGE SCALE GENOMIC DNA]</scope>
    <source>
        <strain evidence="3 5">EAF2021</strain>
    </source>
</reference>
<accession>A0ABR2GN79</accession>
<dbReference type="EMBL" id="JAPFFF010000173">
    <property type="protein sequence ID" value="KAK8835357.1"/>
    <property type="molecule type" value="Genomic_DNA"/>
</dbReference>
<keyword evidence="5" id="KW-1185">Reference proteome</keyword>
<evidence type="ECO:0000256" key="1">
    <source>
        <dbReference type="SAM" id="Coils"/>
    </source>
</evidence>
<dbReference type="EMBL" id="JAPFFF010000005">
    <property type="protein sequence ID" value="KAK8888927.1"/>
    <property type="molecule type" value="Genomic_DNA"/>
</dbReference>
<organism evidence="3 5">
    <name type="scientific">Tritrichomonas musculus</name>
    <dbReference type="NCBI Taxonomy" id="1915356"/>
    <lineage>
        <taxon>Eukaryota</taxon>
        <taxon>Metamonada</taxon>
        <taxon>Parabasalia</taxon>
        <taxon>Tritrichomonadida</taxon>
        <taxon>Tritrichomonadidae</taxon>
        <taxon>Tritrichomonas</taxon>
    </lineage>
</organism>
<sequence length="127" mass="14812">MKRINQNKKRQTSVSTRPRRQAQPQKKYILESKKTDPKFRNNDITDSKKADKKLKESNEINMDSQSNMMNSTPANSIKVSPQIIRTTFDSINVYLENMKAFYINQAEKLNATVKQLDQKVEFVISKK</sequence>
<evidence type="ECO:0000313" key="3">
    <source>
        <dbReference type="EMBL" id="KAK8835357.1"/>
    </source>
</evidence>
<feature type="coiled-coil region" evidence="1">
    <location>
        <begin position="99"/>
        <end position="126"/>
    </location>
</feature>
<name>A0ABR2GN79_9EUKA</name>
<evidence type="ECO:0000313" key="4">
    <source>
        <dbReference type="EMBL" id="KAK8888927.1"/>
    </source>
</evidence>
<keyword evidence="1" id="KW-0175">Coiled coil</keyword>